<evidence type="ECO:0000256" key="1">
    <source>
        <dbReference type="SAM" id="SignalP"/>
    </source>
</evidence>
<dbReference type="Pfam" id="PF14052">
    <property type="entry name" value="Caps_assemb_Wzi"/>
    <property type="match status" value="1"/>
</dbReference>
<dbReference type="RefSeq" id="WP_072286479.1">
    <property type="nucleotide sequence ID" value="NZ_CP015455.1"/>
</dbReference>
<evidence type="ECO:0000313" key="3">
    <source>
        <dbReference type="Proteomes" id="UP000182264"/>
    </source>
</evidence>
<keyword evidence="1" id="KW-0732">Signal</keyword>
<dbReference type="EMBL" id="CP015518">
    <property type="protein sequence ID" value="APG24637.1"/>
    <property type="molecule type" value="Genomic_DNA"/>
</dbReference>
<feature type="chain" id="PRO_5013086223" description="Capsule assembly protein Wzi" evidence="1">
    <location>
        <begin position="22"/>
        <end position="510"/>
    </location>
</feature>
<dbReference type="InterPro" id="IPR038636">
    <property type="entry name" value="Wzi_sf"/>
</dbReference>
<keyword evidence="3" id="KW-1185">Reference proteome</keyword>
<name>A0A1L3GFD8_SYNAC</name>
<dbReference type="OrthoDB" id="101884at2"/>
<evidence type="ECO:0000313" key="2">
    <source>
        <dbReference type="EMBL" id="APG24637.1"/>
    </source>
</evidence>
<evidence type="ECO:0008006" key="4">
    <source>
        <dbReference type="Google" id="ProtNLM"/>
    </source>
</evidence>
<dbReference type="STRING" id="29542.A6070_14690"/>
<dbReference type="SUPFAM" id="SSF56935">
    <property type="entry name" value="Porins"/>
    <property type="match status" value="1"/>
</dbReference>
<dbReference type="KEGG" id="pace:A6070_14690"/>
<reference evidence="2 3" key="1">
    <citation type="journal article" date="2017" name="Genome Announc.">
        <title>Complete Genome Sequences of Two Acetylene-Fermenting Pelobacter acetylenicus Strains.</title>
        <authorList>
            <person name="Sutton J.M."/>
            <person name="Baesman S.M."/>
            <person name="Fierst J.L."/>
            <person name="Poret-Peterson A.T."/>
            <person name="Oremland R.S."/>
            <person name="Dunlap D.S."/>
            <person name="Akob D.M."/>
        </authorList>
    </citation>
    <scope>NUCLEOTIDE SEQUENCE [LARGE SCALE GENOMIC DNA]</scope>
    <source>
        <strain evidence="2 3">DSM 3247</strain>
    </source>
</reference>
<dbReference type="Gene3D" id="2.40.160.130">
    <property type="entry name" value="Capsule assembly protein Wzi"/>
    <property type="match status" value="1"/>
</dbReference>
<sequence length="510" mass="57343">MSRRWIMTLALLLLWALPAAAAPSPAIPLDSWIYPALDKLAGMSLVDTALQGDRPFSRAEAARQTIEVIEAGRDRILPPVARELVARLKTEFRQEIQEQRNGPEKAGSYFKPIREMQFDYVLRDGADSLYPGTNARQFSLITNHDGLDYSENHNLEVTLAGDARLGRWLLAEWRPLLRAQEDGNTGIRLRGGSLTLGLGPVDLSVGRQSLWWGQGRNGSLVLTNNADPLDMIRLTNPTPVILPWVFKYLGPFRFDLFVARLDDDRVVEEPYFGGMRLGLKPTSWLELGLCRTVMFGGKGRPGIDFDDFLTIIGGENLSGDEDTSNSVAAIDARVKLPFLWNAELYGELGGEDQADFAGFIPFFSKKAYLAGLYLPQIEPSGRLSLRLEYADTSLDSNIWYRHGLYTSGYTYQQKIMGHAMGGTAEDYFAELEAYFPLGLRLAFNFDHQKRSAGIGTAEKHFRPGLAMEWHCSPKLTLRFDYAFDRVENFGFENGRNRNLHMANAGIDWNW</sequence>
<dbReference type="InterPro" id="IPR026950">
    <property type="entry name" value="Caps_assemb_Wzi"/>
</dbReference>
<dbReference type="Proteomes" id="UP000182264">
    <property type="component" value="Chromosome"/>
</dbReference>
<proteinExistence type="predicted"/>
<protein>
    <recommendedName>
        <fullName evidence="4">Capsule assembly protein Wzi</fullName>
    </recommendedName>
</protein>
<dbReference type="AlphaFoldDB" id="A0A1L3GFD8"/>
<feature type="signal peptide" evidence="1">
    <location>
        <begin position="1"/>
        <end position="21"/>
    </location>
</feature>
<accession>A0A1L3GFD8</accession>
<organism evidence="2 3">
    <name type="scientific">Syntrophotalea acetylenica</name>
    <name type="common">Pelobacter acetylenicus</name>
    <dbReference type="NCBI Taxonomy" id="29542"/>
    <lineage>
        <taxon>Bacteria</taxon>
        <taxon>Pseudomonadati</taxon>
        <taxon>Thermodesulfobacteriota</taxon>
        <taxon>Desulfuromonadia</taxon>
        <taxon>Desulfuromonadales</taxon>
        <taxon>Syntrophotaleaceae</taxon>
        <taxon>Syntrophotalea</taxon>
    </lineage>
</organism>
<gene>
    <name evidence="2" type="ORF">A7E75_06050</name>
</gene>